<keyword evidence="3" id="KW-1185">Reference proteome</keyword>
<organism evidence="2 3">
    <name type="scientific">Solanum pinnatisectum</name>
    <name type="common">tansyleaf nightshade</name>
    <dbReference type="NCBI Taxonomy" id="50273"/>
    <lineage>
        <taxon>Eukaryota</taxon>
        <taxon>Viridiplantae</taxon>
        <taxon>Streptophyta</taxon>
        <taxon>Embryophyta</taxon>
        <taxon>Tracheophyta</taxon>
        <taxon>Spermatophyta</taxon>
        <taxon>Magnoliopsida</taxon>
        <taxon>eudicotyledons</taxon>
        <taxon>Gunneridae</taxon>
        <taxon>Pentapetalae</taxon>
        <taxon>asterids</taxon>
        <taxon>lamiids</taxon>
        <taxon>Solanales</taxon>
        <taxon>Solanaceae</taxon>
        <taxon>Solanoideae</taxon>
        <taxon>Solaneae</taxon>
        <taxon>Solanum</taxon>
    </lineage>
</organism>
<reference evidence="2 3" key="1">
    <citation type="submission" date="2023-10" db="EMBL/GenBank/DDBJ databases">
        <title>Genome-Wide Identification Analysis in wild type Solanum Pinnatisectum Reveals Some Genes Defensing Phytophthora Infestans.</title>
        <authorList>
            <person name="Sun C."/>
        </authorList>
    </citation>
    <scope>NUCLEOTIDE SEQUENCE [LARGE SCALE GENOMIC DNA]</scope>
    <source>
        <strain evidence="2">LQN</strain>
        <tissue evidence="2">Leaf</tissue>
    </source>
</reference>
<feature type="compositionally biased region" description="Basic and acidic residues" evidence="1">
    <location>
        <begin position="91"/>
        <end position="101"/>
    </location>
</feature>
<evidence type="ECO:0000313" key="2">
    <source>
        <dbReference type="EMBL" id="KAK4707455.1"/>
    </source>
</evidence>
<evidence type="ECO:0000313" key="3">
    <source>
        <dbReference type="Proteomes" id="UP001311915"/>
    </source>
</evidence>
<accession>A0AAV9K2D7</accession>
<comment type="caution">
    <text evidence="2">The sequence shown here is derived from an EMBL/GenBank/DDBJ whole genome shotgun (WGS) entry which is preliminary data.</text>
</comment>
<gene>
    <name evidence="2" type="ORF">R3W88_033002</name>
</gene>
<feature type="region of interest" description="Disordered" evidence="1">
    <location>
        <begin position="60"/>
        <end position="115"/>
    </location>
</feature>
<dbReference type="Proteomes" id="UP001311915">
    <property type="component" value="Unassembled WGS sequence"/>
</dbReference>
<sequence length="115" mass="13331">MDQIESPYESQIEYTENEEHVVIRFKVGLNKEISSKMIIHKFASLNDIFEAANEVERELKDEKVPKYKGISSSNSLSKNKRGAQTSSGYNKNKDLKKPYEKNRRKHSKVPTKKGR</sequence>
<dbReference type="EMBL" id="JAWPEI010000014">
    <property type="protein sequence ID" value="KAK4707455.1"/>
    <property type="molecule type" value="Genomic_DNA"/>
</dbReference>
<protein>
    <submittedName>
        <fullName evidence="2">Uncharacterized protein</fullName>
    </submittedName>
</protein>
<feature type="compositionally biased region" description="Polar residues" evidence="1">
    <location>
        <begin position="70"/>
        <end position="90"/>
    </location>
</feature>
<name>A0AAV9K2D7_9SOLN</name>
<proteinExistence type="predicted"/>
<evidence type="ECO:0000256" key="1">
    <source>
        <dbReference type="SAM" id="MobiDB-lite"/>
    </source>
</evidence>
<feature type="compositionally biased region" description="Basic residues" evidence="1">
    <location>
        <begin position="102"/>
        <end position="115"/>
    </location>
</feature>
<dbReference type="AlphaFoldDB" id="A0AAV9K2D7"/>